<protein>
    <submittedName>
        <fullName evidence="1">Uncharacterized protein</fullName>
    </submittedName>
</protein>
<dbReference type="RefSeq" id="WP_163199663.1">
    <property type="nucleotide sequence ID" value="NZ_WHZU01000002.1"/>
</dbReference>
<comment type="caution">
    <text evidence="1">The sequence shown here is derived from an EMBL/GenBank/DDBJ whole genome shotgun (WGS) entry which is preliminary data.</text>
</comment>
<sequence length="94" mass="11454">MGYRLAWELTRELLRDHTSASYAALAGWAYTPTGAETAMWDRLELEGLLKKRGYRPWKDRRNDMLRAHRLEDPRKRRERLARRQRLKDRYHITE</sequence>
<dbReference type="Proteomes" id="UP000475155">
    <property type="component" value="Unassembled WGS sequence"/>
</dbReference>
<organism evidence="1 2">
    <name type="scientific">Bifidobacterium saimiriisciurei</name>
    <dbReference type="NCBI Taxonomy" id="2661627"/>
    <lineage>
        <taxon>Bacteria</taxon>
        <taxon>Bacillati</taxon>
        <taxon>Actinomycetota</taxon>
        <taxon>Actinomycetes</taxon>
        <taxon>Bifidobacteriales</taxon>
        <taxon>Bifidobacteriaceae</taxon>
        <taxon>Bifidobacterium</taxon>
    </lineage>
</organism>
<accession>A0ABX0CEW5</accession>
<reference evidence="1 2" key="1">
    <citation type="submission" date="2019-10" db="EMBL/GenBank/DDBJ databases">
        <title>Bifidobacterium from non-human primates.</title>
        <authorList>
            <person name="Modesto M."/>
        </authorList>
    </citation>
    <scope>NUCLEOTIDE SEQUENCE [LARGE SCALE GENOMIC DNA]</scope>
    <source>
        <strain evidence="1 2">SMA1</strain>
    </source>
</reference>
<keyword evidence="2" id="KW-1185">Reference proteome</keyword>
<gene>
    <name evidence="1" type="ORF">GFD18_02170</name>
</gene>
<proteinExistence type="predicted"/>
<evidence type="ECO:0000313" key="2">
    <source>
        <dbReference type="Proteomes" id="UP000475155"/>
    </source>
</evidence>
<name>A0ABX0CEW5_9BIFI</name>
<evidence type="ECO:0000313" key="1">
    <source>
        <dbReference type="EMBL" id="NEH10907.1"/>
    </source>
</evidence>
<dbReference type="EMBL" id="WHZU01000002">
    <property type="protein sequence ID" value="NEH10907.1"/>
    <property type="molecule type" value="Genomic_DNA"/>
</dbReference>